<dbReference type="InterPro" id="IPR014710">
    <property type="entry name" value="RmlC-like_jellyroll"/>
</dbReference>
<dbReference type="InterPro" id="IPR011051">
    <property type="entry name" value="RmlC_Cupin_sf"/>
</dbReference>
<dbReference type="EMBL" id="JBGMEL010000001">
    <property type="protein sequence ID" value="MFA0789026.1"/>
    <property type="molecule type" value="Genomic_DNA"/>
</dbReference>
<gene>
    <name evidence="1" type="ORF">ACCI51_00610</name>
</gene>
<keyword evidence="2" id="KW-1185">Reference proteome</keyword>
<comment type="caution">
    <text evidence="1">The sequence shown here is derived from an EMBL/GenBank/DDBJ whole genome shotgun (WGS) entry which is preliminary data.</text>
</comment>
<organism evidence="1 2">
    <name type="scientific">Microbulbifer echini</name>
    <dbReference type="NCBI Taxonomy" id="1529067"/>
    <lineage>
        <taxon>Bacteria</taxon>
        <taxon>Pseudomonadati</taxon>
        <taxon>Pseudomonadota</taxon>
        <taxon>Gammaproteobacteria</taxon>
        <taxon>Cellvibrionales</taxon>
        <taxon>Microbulbiferaceae</taxon>
        <taxon>Microbulbifer</taxon>
    </lineage>
</organism>
<reference evidence="1 2" key="1">
    <citation type="submission" date="2024-08" db="EMBL/GenBank/DDBJ databases">
        <authorList>
            <person name="Ishaq N."/>
        </authorList>
    </citation>
    <scope>NUCLEOTIDE SEQUENCE [LARGE SCALE GENOMIC DNA]</scope>
    <source>
        <strain evidence="1 2">JCM 30400</strain>
    </source>
</reference>
<dbReference type="Gene3D" id="2.60.120.10">
    <property type="entry name" value="Jelly Rolls"/>
    <property type="match status" value="1"/>
</dbReference>
<accession>A0ABV4NJN8</accession>
<name>A0ABV4NJN8_9GAMM</name>
<proteinExistence type="predicted"/>
<evidence type="ECO:0000313" key="1">
    <source>
        <dbReference type="EMBL" id="MFA0789026.1"/>
    </source>
</evidence>
<protein>
    <recommendedName>
        <fullName evidence="3">Cysteine dioxygenase</fullName>
    </recommendedName>
</protein>
<sequence length="173" mass="20008">MEDTSLDQCIAELKEHWDGLNSQTIIRCRATLERLAATNRSETWLADLHKERSISKELYRDPKWGFTLLAHVETQGLYRVPHNHGDGWVFYALQFGQVQMATYGLLSETNTEAQLLSRGADIMHPGDCRAFLPGDIHDTRCMSDYSLMFRLTSCDFSREKRLGRLRQFESYAE</sequence>
<evidence type="ECO:0008006" key="3">
    <source>
        <dbReference type="Google" id="ProtNLM"/>
    </source>
</evidence>
<dbReference type="SUPFAM" id="SSF51182">
    <property type="entry name" value="RmlC-like cupins"/>
    <property type="match status" value="1"/>
</dbReference>
<dbReference type="RefSeq" id="WP_371842222.1">
    <property type="nucleotide sequence ID" value="NZ_JBGMEL010000001.1"/>
</dbReference>
<evidence type="ECO:0000313" key="2">
    <source>
        <dbReference type="Proteomes" id="UP001569414"/>
    </source>
</evidence>
<dbReference type="Proteomes" id="UP001569414">
    <property type="component" value="Unassembled WGS sequence"/>
</dbReference>